<dbReference type="InterPro" id="IPR001568">
    <property type="entry name" value="RNase_T2-like"/>
</dbReference>
<evidence type="ECO:0000256" key="5">
    <source>
        <dbReference type="ARBA" id="ARBA00022801"/>
    </source>
</evidence>
<evidence type="ECO:0000256" key="12">
    <source>
        <dbReference type="SAM" id="SignalP"/>
    </source>
</evidence>
<dbReference type="InterPro" id="IPR033130">
    <property type="entry name" value="RNase_T2_His_AS_2"/>
</dbReference>
<keyword evidence="3" id="KW-0540">Nuclease</keyword>
<keyword evidence="12" id="KW-0732">Signal</keyword>
<keyword evidence="8" id="KW-0456">Lyase</keyword>
<dbReference type="VEuPathDB" id="FungiDB:BO71DRAFT_489584"/>
<evidence type="ECO:0000256" key="3">
    <source>
        <dbReference type="ARBA" id="ARBA00022722"/>
    </source>
</evidence>
<evidence type="ECO:0000256" key="10">
    <source>
        <dbReference type="RuleBase" id="RU004328"/>
    </source>
</evidence>
<evidence type="ECO:0000256" key="2">
    <source>
        <dbReference type="ARBA" id="ARBA00012571"/>
    </source>
</evidence>
<dbReference type="GO" id="GO:0016787">
    <property type="term" value="F:hydrolase activity"/>
    <property type="evidence" value="ECO:0007669"/>
    <property type="project" value="UniProtKB-KW"/>
</dbReference>
<dbReference type="GO" id="GO:0006401">
    <property type="term" value="P:RNA catabolic process"/>
    <property type="evidence" value="ECO:0007669"/>
    <property type="project" value="TreeGrafter"/>
</dbReference>
<dbReference type="Pfam" id="PF00445">
    <property type="entry name" value="Ribonuclease_T2"/>
    <property type="match status" value="1"/>
</dbReference>
<dbReference type="EMBL" id="KZ826253">
    <property type="protein sequence ID" value="PYH87421.1"/>
    <property type="molecule type" value="Genomic_DNA"/>
</dbReference>
<dbReference type="GO" id="GO:0003723">
    <property type="term" value="F:RNA binding"/>
    <property type="evidence" value="ECO:0007669"/>
    <property type="project" value="InterPro"/>
</dbReference>
<dbReference type="GO" id="GO:0005576">
    <property type="term" value="C:extracellular region"/>
    <property type="evidence" value="ECO:0007669"/>
    <property type="project" value="TreeGrafter"/>
</dbReference>
<keyword evidence="14" id="KW-1185">Reference proteome</keyword>
<evidence type="ECO:0000313" key="13">
    <source>
        <dbReference type="EMBL" id="PYH87421.1"/>
    </source>
</evidence>
<gene>
    <name evidence="13" type="ORF">BO71DRAFT_489584</name>
</gene>
<evidence type="ECO:0000256" key="9">
    <source>
        <dbReference type="PIRSR" id="PIRSR633697-1"/>
    </source>
</evidence>
<name>A0A319CSX4_9EURO</name>
<dbReference type="CDD" id="cd01061">
    <property type="entry name" value="RNase_T2_euk"/>
    <property type="match status" value="1"/>
</dbReference>
<feature type="chain" id="PRO_5016403942" description="ribonuclease T2" evidence="12">
    <location>
        <begin position="21"/>
        <end position="302"/>
    </location>
</feature>
<feature type="region of interest" description="Disordered" evidence="11">
    <location>
        <begin position="248"/>
        <end position="280"/>
    </location>
</feature>
<keyword evidence="4" id="KW-0255">Endonuclease</keyword>
<protein>
    <recommendedName>
        <fullName evidence="2">ribonuclease T2</fullName>
        <ecNumber evidence="2">4.6.1.19</ecNumber>
    </recommendedName>
</protein>
<dbReference type="AlphaFoldDB" id="A0A319CSX4"/>
<organism evidence="13 14">
    <name type="scientific">Aspergillus ellipticus CBS 707.79</name>
    <dbReference type="NCBI Taxonomy" id="1448320"/>
    <lineage>
        <taxon>Eukaryota</taxon>
        <taxon>Fungi</taxon>
        <taxon>Dikarya</taxon>
        <taxon>Ascomycota</taxon>
        <taxon>Pezizomycotina</taxon>
        <taxon>Eurotiomycetes</taxon>
        <taxon>Eurotiomycetidae</taxon>
        <taxon>Eurotiales</taxon>
        <taxon>Aspergillaceae</taxon>
        <taxon>Aspergillus</taxon>
        <taxon>Aspergillus subgen. Circumdati</taxon>
    </lineage>
</organism>
<feature type="active site" evidence="9">
    <location>
        <position position="72"/>
    </location>
</feature>
<dbReference type="OrthoDB" id="435754at2759"/>
<evidence type="ECO:0000256" key="11">
    <source>
        <dbReference type="SAM" id="MobiDB-lite"/>
    </source>
</evidence>
<evidence type="ECO:0000256" key="4">
    <source>
        <dbReference type="ARBA" id="ARBA00022759"/>
    </source>
</evidence>
<dbReference type="InterPro" id="IPR018188">
    <property type="entry name" value="RNase_T2_His_AS_1"/>
</dbReference>
<dbReference type="Gene3D" id="3.90.730.10">
    <property type="entry name" value="Ribonuclease T2-like"/>
    <property type="match status" value="1"/>
</dbReference>
<comment type="similarity">
    <text evidence="1 10">Belongs to the RNase T2 family.</text>
</comment>
<keyword evidence="6" id="KW-1015">Disulfide bond</keyword>
<reference evidence="13 14" key="1">
    <citation type="submission" date="2018-02" db="EMBL/GenBank/DDBJ databases">
        <title>The genomes of Aspergillus section Nigri reveals drivers in fungal speciation.</title>
        <authorList>
            <consortium name="DOE Joint Genome Institute"/>
            <person name="Vesth T.C."/>
            <person name="Nybo J."/>
            <person name="Theobald S."/>
            <person name="Brandl J."/>
            <person name="Frisvad J.C."/>
            <person name="Nielsen K.F."/>
            <person name="Lyhne E.K."/>
            <person name="Kogle M.E."/>
            <person name="Kuo A."/>
            <person name="Riley R."/>
            <person name="Clum A."/>
            <person name="Nolan M."/>
            <person name="Lipzen A."/>
            <person name="Salamov A."/>
            <person name="Henrissat B."/>
            <person name="Wiebenga A."/>
            <person name="De vries R.P."/>
            <person name="Grigoriev I.V."/>
            <person name="Mortensen U.H."/>
            <person name="Andersen M.R."/>
            <person name="Baker S.E."/>
        </authorList>
    </citation>
    <scope>NUCLEOTIDE SEQUENCE [LARGE SCALE GENOMIC DNA]</scope>
    <source>
        <strain evidence="13 14">CBS 707.79</strain>
    </source>
</reference>
<proteinExistence type="inferred from homology"/>
<dbReference type="InterPro" id="IPR033697">
    <property type="entry name" value="Ribonuclease_T2_eukaryotic"/>
</dbReference>
<evidence type="ECO:0000256" key="8">
    <source>
        <dbReference type="ARBA" id="ARBA00023239"/>
    </source>
</evidence>
<feature type="signal peptide" evidence="12">
    <location>
        <begin position="1"/>
        <end position="20"/>
    </location>
</feature>
<dbReference type="EC" id="4.6.1.19" evidence="2"/>
<dbReference type="SUPFAM" id="SSF55895">
    <property type="entry name" value="Ribonuclease Rh-like"/>
    <property type="match status" value="1"/>
</dbReference>
<feature type="active site" evidence="9">
    <location>
        <position position="132"/>
    </location>
</feature>
<dbReference type="PROSITE" id="PS00530">
    <property type="entry name" value="RNASE_T2_1"/>
    <property type="match status" value="1"/>
</dbReference>
<dbReference type="PROSITE" id="PS00531">
    <property type="entry name" value="RNASE_T2_2"/>
    <property type="match status" value="1"/>
</dbReference>
<accession>A0A319CSX4</accession>
<evidence type="ECO:0000256" key="7">
    <source>
        <dbReference type="ARBA" id="ARBA00023180"/>
    </source>
</evidence>
<dbReference type="Proteomes" id="UP000247810">
    <property type="component" value="Unassembled WGS sequence"/>
</dbReference>
<evidence type="ECO:0000313" key="14">
    <source>
        <dbReference type="Proteomes" id="UP000247810"/>
    </source>
</evidence>
<dbReference type="PANTHER" id="PTHR11240">
    <property type="entry name" value="RIBONUCLEASE T2"/>
    <property type="match status" value="1"/>
</dbReference>
<evidence type="ECO:0000256" key="1">
    <source>
        <dbReference type="ARBA" id="ARBA00007469"/>
    </source>
</evidence>
<dbReference type="PANTHER" id="PTHR11240:SF79">
    <property type="entry name" value="RIBONUCLEASE T2"/>
    <property type="match status" value="1"/>
</dbReference>
<keyword evidence="7" id="KW-0325">Glycoprotein</keyword>
<dbReference type="FunFam" id="3.90.730.10:FF:000004">
    <property type="entry name" value="Ribonuclease T2-like"/>
    <property type="match status" value="1"/>
</dbReference>
<keyword evidence="5" id="KW-0378">Hydrolase</keyword>
<evidence type="ECO:0000256" key="6">
    <source>
        <dbReference type="ARBA" id="ARBA00023157"/>
    </source>
</evidence>
<feature type="compositionally biased region" description="Gly residues" evidence="11">
    <location>
        <begin position="262"/>
        <end position="280"/>
    </location>
</feature>
<dbReference type="GO" id="GO:0033897">
    <property type="term" value="F:ribonuclease T2 activity"/>
    <property type="evidence" value="ECO:0007669"/>
    <property type="project" value="UniProtKB-EC"/>
</dbReference>
<feature type="active site" evidence="9">
    <location>
        <position position="136"/>
    </location>
</feature>
<dbReference type="STRING" id="1448320.A0A319CSX4"/>
<sequence>MPFLPSVGVLALALSSGVLATIDTCPSDSPLSCSSSSTEASCCYNSPGGSLLQTQFWDYDPSDGPTDSWTIHGLWPDNCDGSYQEYCDDSREYSNITEILEAQNRTELLTYMQEYWPDYEGADEDETFWEHEWNKHGTCINTIEPSCYTDYYAQEEVGDFFQQVVDLFKDLDSYTALSNAGITPSDSETYKLSDIQDALAAIHDGYTPYIECEDDALSELYYYFNVKGSAIGGTYEAAEALETTKCPSEGIKYPPKSSSSSGSGGSGSSGYGSSGYGSSGYGGYGYGYKKARRGMGRRGLKN</sequence>
<dbReference type="InterPro" id="IPR036430">
    <property type="entry name" value="RNase_T2-like_sf"/>
</dbReference>